<accession>A0A239KER8</accession>
<dbReference type="SUPFAM" id="SSF53756">
    <property type="entry name" value="UDP-Glycosyltransferase/glycogen phosphorylase"/>
    <property type="match status" value="1"/>
</dbReference>
<name>A0A239KER8_9BACT</name>
<proteinExistence type="predicted"/>
<dbReference type="EMBL" id="FZOQ01000028">
    <property type="protein sequence ID" value="SNT16856.1"/>
    <property type="molecule type" value="Genomic_DNA"/>
</dbReference>
<dbReference type="Proteomes" id="UP000198432">
    <property type="component" value="Unassembled WGS sequence"/>
</dbReference>
<dbReference type="RefSeq" id="WP_089321326.1">
    <property type="nucleotide sequence ID" value="NZ_FZOQ01000028.1"/>
</dbReference>
<gene>
    <name evidence="3" type="ORF">SAMN06296052_12834</name>
</gene>
<evidence type="ECO:0000313" key="3">
    <source>
        <dbReference type="EMBL" id="SNT16856.1"/>
    </source>
</evidence>
<dbReference type="AlphaFoldDB" id="A0A239KER8"/>
<dbReference type="GO" id="GO:0009244">
    <property type="term" value="P:lipopolysaccharide core region biosynthetic process"/>
    <property type="evidence" value="ECO:0007669"/>
    <property type="project" value="TreeGrafter"/>
</dbReference>
<reference evidence="4" key="1">
    <citation type="submission" date="2017-06" db="EMBL/GenBank/DDBJ databases">
        <authorList>
            <person name="Varghese N."/>
            <person name="Submissions S."/>
        </authorList>
    </citation>
    <scope>NUCLEOTIDE SEQUENCE [LARGE SCALE GENOMIC DNA]</scope>
    <source>
        <strain evidence="4">NKM1</strain>
    </source>
</reference>
<dbReference type="CDD" id="cd03789">
    <property type="entry name" value="GT9_LPS_heptosyltransferase"/>
    <property type="match status" value="1"/>
</dbReference>
<dbReference type="PANTHER" id="PTHR30160:SF1">
    <property type="entry name" value="LIPOPOLYSACCHARIDE 1,2-N-ACETYLGLUCOSAMINETRANSFERASE-RELATED"/>
    <property type="match status" value="1"/>
</dbReference>
<dbReference type="GO" id="GO:0005829">
    <property type="term" value="C:cytosol"/>
    <property type="evidence" value="ECO:0007669"/>
    <property type="project" value="TreeGrafter"/>
</dbReference>
<dbReference type="InterPro" id="IPR002201">
    <property type="entry name" value="Glyco_trans_9"/>
</dbReference>
<dbReference type="GO" id="GO:0008713">
    <property type="term" value="F:ADP-heptose-lipopolysaccharide heptosyltransferase activity"/>
    <property type="evidence" value="ECO:0007669"/>
    <property type="project" value="TreeGrafter"/>
</dbReference>
<evidence type="ECO:0000256" key="2">
    <source>
        <dbReference type="ARBA" id="ARBA00022679"/>
    </source>
</evidence>
<evidence type="ECO:0000256" key="1">
    <source>
        <dbReference type="ARBA" id="ARBA00022676"/>
    </source>
</evidence>
<dbReference type="Pfam" id="PF01075">
    <property type="entry name" value="Glyco_transf_9"/>
    <property type="match status" value="1"/>
</dbReference>
<keyword evidence="1" id="KW-0328">Glycosyltransferase</keyword>
<keyword evidence="2 3" id="KW-0808">Transferase</keyword>
<organism evidence="3 4">
    <name type="scientific">Pontibacter ummariensis</name>
    <dbReference type="NCBI Taxonomy" id="1610492"/>
    <lineage>
        <taxon>Bacteria</taxon>
        <taxon>Pseudomonadati</taxon>
        <taxon>Bacteroidota</taxon>
        <taxon>Cytophagia</taxon>
        <taxon>Cytophagales</taxon>
        <taxon>Hymenobacteraceae</taxon>
        <taxon>Pontibacter</taxon>
    </lineage>
</organism>
<dbReference type="InterPro" id="IPR051199">
    <property type="entry name" value="LPS_LOS_Heptosyltrfase"/>
</dbReference>
<dbReference type="OrthoDB" id="9797795at2"/>
<dbReference type="PANTHER" id="PTHR30160">
    <property type="entry name" value="TETRAACYLDISACCHARIDE 4'-KINASE-RELATED"/>
    <property type="match status" value="1"/>
</dbReference>
<evidence type="ECO:0000313" key="4">
    <source>
        <dbReference type="Proteomes" id="UP000198432"/>
    </source>
</evidence>
<dbReference type="Gene3D" id="3.40.50.2000">
    <property type="entry name" value="Glycogen Phosphorylase B"/>
    <property type="match status" value="2"/>
</dbReference>
<keyword evidence="4" id="KW-1185">Reference proteome</keyword>
<protein>
    <submittedName>
        <fullName evidence="3">ADP-heptose:LPS heptosyltransferase</fullName>
    </submittedName>
</protein>
<sequence length="364" mass="39699">MTDAQLPFTPGLLKRLPKSPRKVAVLRASRIGDFVCATPALRALREALPAAEITMITLPILRDLAVRCPYVDRYAAFPGFPGLAEQFFDARQALVFFQEMQEEQFDLAIQLQGSGVYTNPFTLMLGAGATAGYVRQNDGAGRLDAALPIPLEGHEINRVLAMTTFLGAPEQGKHTEFTLWPGDHQEAKALLSEADPPFIGLHPAARDQARRWHLERYAEVATALQERHGGTVVLLGEPAEQQTAESMWQLLDVPALNLVGRTSLPVLGAVLMRLHVLLTNDTGPAHIAYALQTPTVTLFGGADLLRYGALTPGPFRIIAHEVDCRPCTHSTCPIGHPCMESITVSEVLAAAEKVIKRSRHSELL</sequence>